<dbReference type="GO" id="GO:0005829">
    <property type="term" value="C:cytosol"/>
    <property type="evidence" value="ECO:0007669"/>
    <property type="project" value="TreeGrafter"/>
</dbReference>
<feature type="compositionally biased region" description="Low complexity" evidence="6">
    <location>
        <begin position="1080"/>
        <end position="1097"/>
    </location>
</feature>
<keyword evidence="5" id="KW-0539">Nucleus</keyword>
<evidence type="ECO:0000256" key="4">
    <source>
        <dbReference type="ARBA" id="ARBA00022694"/>
    </source>
</evidence>
<dbReference type="PANTHER" id="PTHR12747:SF0">
    <property type="entry name" value="ELONGATOR COMPLEX PROTEIN 1"/>
    <property type="match status" value="1"/>
</dbReference>
<comment type="pathway">
    <text evidence="1">tRNA modification; 5-methoxycarbonylmethyl-2-thiouridine-tRNA biosynthesis.</text>
</comment>
<feature type="region of interest" description="Disordered" evidence="6">
    <location>
        <begin position="1080"/>
        <end position="1111"/>
    </location>
</feature>
<dbReference type="GO" id="GO:0002926">
    <property type="term" value="P:tRNA wobble base 5-methoxycarbonylmethyl-2-thiouridinylation"/>
    <property type="evidence" value="ECO:0007669"/>
    <property type="project" value="TreeGrafter"/>
</dbReference>
<feature type="domain" description="ELP1 N-terminal second beta-propeller" evidence="8">
    <location>
        <begin position="391"/>
        <end position="639"/>
    </location>
</feature>
<dbReference type="Proteomes" id="UP001152798">
    <property type="component" value="Chromosome 7"/>
</dbReference>
<evidence type="ECO:0000256" key="5">
    <source>
        <dbReference type="PIRNR" id="PIRNR017233"/>
    </source>
</evidence>
<evidence type="ECO:0000256" key="3">
    <source>
        <dbReference type="ARBA" id="ARBA00022490"/>
    </source>
</evidence>
<evidence type="ECO:0000313" key="12">
    <source>
        <dbReference type="EMBL" id="CAH1408064.1"/>
    </source>
</evidence>
<reference evidence="12" key="1">
    <citation type="submission" date="2022-01" db="EMBL/GenBank/DDBJ databases">
        <authorList>
            <person name="King R."/>
        </authorList>
    </citation>
    <scope>NUCLEOTIDE SEQUENCE</scope>
</reference>
<dbReference type="Pfam" id="PF23925">
    <property type="entry name" value="A-sol_ELP1"/>
    <property type="match status" value="1"/>
</dbReference>
<name>A0A9P0HTT9_NEZVI</name>
<dbReference type="OrthoDB" id="40048at2759"/>
<dbReference type="PIRSF" id="PIRSF017233">
    <property type="entry name" value="IKAP"/>
    <property type="match status" value="1"/>
</dbReference>
<evidence type="ECO:0000256" key="2">
    <source>
        <dbReference type="ARBA" id="ARBA00006086"/>
    </source>
</evidence>
<dbReference type="EMBL" id="OV725083">
    <property type="protein sequence ID" value="CAH1408064.1"/>
    <property type="molecule type" value="Genomic_DNA"/>
</dbReference>
<dbReference type="Pfam" id="PF23936">
    <property type="entry name" value="HB_ELP1"/>
    <property type="match status" value="1"/>
</dbReference>
<feature type="domain" description="ELP1 TPR" evidence="9">
    <location>
        <begin position="852"/>
        <end position="1013"/>
    </location>
</feature>
<dbReference type="InterPro" id="IPR056165">
    <property type="entry name" value="Beta-prop_ELP1_2nd"/>
</dbReference>
<evidence type="ECO:0000259" key="11">
    <source>
        <dbReference type="Pfam" id="PF23936"/>
    </source>
</evidence>
<dbReference type="Pfam" id="PF23878">
    <property type="entry name" value="TPR_ELP1"/>
    <property type="match status" value="1"/>
</dbReference>
<dbReference type="GO" id="GO:0000049">
    <property type="term" value="F:tRNA binding"/>
    <property type="evidence" value="ECO:0007669"/>
    <property type="project" value="TreeGrafter"/>
</dbReference>
<feature type="domain" description="ELP1 first N-terminal beta-propeller" evidence="7">
    <location>
        <begin position="1"/>
        <end position="351"/>
    </location>
</feature>
<comment type="similarity">
    <text evidence="2 5">Belongs to the ELP1/IKA1 family.</text>
</comment>
<evidence type="ECO:0000259" key="9">
    <source>
        <dbReference type="Pfam" id="PF23878"/>
    </source>
</evidence>
<dbReference type="AlphaFoldDB" id="A0A9P0HTT9"/>
<dbReference type="InterPro" id="IPR056164">
    <property type="entry name" value="Beta-prop_ELP1_1st"/>
</dbReference>
<dbReference type="GO" id="GO:0033588">
    <property type="term" value="C:elongator holoenzyme complex"/>
    <property type="evidence" value="ECO:0007669"/>
    <property type="project" value="InterPro"/>
</dbReference>
<keyword evidence="3 5" id="KW-0963">Cytoplasm</keyword>
<evidence type="ECO:0000313" key="13">
    <source>
        <dbReference type="Proteomes" id="UP001152798"/>
    </source>
</evidence>
<dbReference type="InterPro" id="IPR056166">
    <property type="entry name" value="TPR_ELP1"/>
</dbReference>
<evidence type="ECO:0000259" key="7">
    <source>
        <dbReference type="Pfam" id="PF04762"/>
    </source>
</evidence>
<protein>
    <recommendedName>
        <fullName evidence="5">Elongator complex protein 1</fullName>
    </recommendedName>
</protein>
<comment type="subcellular location">
    <subcellularLocation>
        <location evidence="5">Cytoplasm</location>
    </subcellularLocation>
    <subcellularLocation>
        <location evidence="5">Nucleus</location>
    </subcellularLocation>
</comment>
<keyword evidence="4" id="KW-0819">tRNA processing</keyword>
<dbReference type="Pfam" id="PF04762">
    <property type="entry name" value="Beta-prop_ELP1_1st"/>
    <property type="match status" value="1"/>
</dbReference>
<dbReference type="GO" id="GO:0005634">
    <property type="term" value="C:nucleus"/>
    <property type="evidence" value="ECO:0007669"/>
    <property type="project" value="UniProtKB-SubCell"/>
</dbReference>
<evidence type="ECO:0000256" key="6">
    <source>
        <dbReference type="SAM" id="MobiDB-lite"/>
    </source>
</evidence>
<dbReference type="SUPFAM" id="SSF69322">
    <property type="entry name" value="Tricorn protease domain 2"/>
    <property type="match status" value="1"/>
</dbReference>
<dbReference type="PANTHER" id="PTHR12747">
    <property type="entry name" value="ELONGATOR COMPLEX PROTEIN 1"/>
    <property type="match status" value="1"/>
</dbReference>
<keyword evidence="13" id="KW-1185">Reference proteome</keyword>
<proteinExistence type="inferred from homology"/>
<gene>
    <name evidence="12" type="ORF">NEZAVI_LOCUS15660</name>
</gene>
<organism evidence="12 13">
    <name type="scientific">Nezara viridula</name>
    <name type="common">Southern green stink bug</name>
    <name type="synonym">Cimex viridulus</name>
    <dbReference type="NCBI Taxonomy" id="85310"/>
    <lineage>
        <taxon>Eukaryota</taxon>
        <taxon>Metazoa</taxon>
        <taxon>Ecdysozoa</taxon>
        <taxon>Arthropoda</taxon>
        <taxon>Hexapoda</taxon>
        <taxon>Insecta</taxon>
        <taxon>Pterygota</taxon>
        <taxon>Neoptera</taxon>
        <taxon>Paraneoptera</taxon>
        <taxon>Hemiptera</taxon>
        <taxon>Heteroptera</taxon>
        <taxon>Panheteroptera</taxon>
        <taxon>Pentatomomorpha</taxon>
        <taxon>Pentatomoidea</taxon>
        <taxon>Pentatomidae</taxon>
        <taxon>Pentatominae</taxon>
        <taxon>Nezara</taxon>
    </lineage>
</organism>
<dbReference type="Gene3D" id="1.25.40.470">
    <property type="match status" value="1"/>
</dbReference>
<accession>A0A9P0HTT9</accession>
<dbReference type="InterPro" id="IPR006849">
    <property type="entry name" value="Elp1"/>
</dbReference>
<evidence type="ECO:0000259" key="10">
    <source>
        <dbReference type="Pfam" id="PF23925"/>
    </source>
</evidence>
<dbReference type="Pfam" id="PF23797">
    <property type="entry name" value="Beta-prop_ELP1_2nd"/>
    <property type="match status" value="1"/>
</dbReference>
<dbReference type="InterPro" id="IPR056167">
    <property type="entry name" value="A-sol_ELP1"/>
</dbReference>
<dbReference type="InterPro" id="IPR056169">
    <property type="entry name" value="HB_ELP1"/>
</dbReference>
<evidence type="ECO:0000256" key="1">
    <source>
        <dbReference type="ARBA" id="ARBA00005043"/>
    </source>
</evidence>
<feature type="domain" description="ELP1 three-helical bundle" evidence="11">
    <location>
        <begin position="1025"/>
        <end position="1177"/>
    </location>
</feature>
<evidence type="ECO:0000259" key="8">
    <source>
        <dbReference type="Pfam" id="PF23797"/>
    </source>
</evidence>
<comment type="function">
    <text evidence="5">Component of the elongator complex which is required for multiple tRNA modifications, including mcm5U (5-methoxycarbonylmethyl uridine), mcm5s2U (5-methoxycarbonylmethyl-2-thiouridine), and ncm5U (5-carbamoylmethyl uridine). The elongator complex catalyzes formation of carboxymethyluridine in the wobble base at position 34 in tRNAs.</text>
</comment>
<sequence length="1215" mass="138212">MKNLKLLLNLKIHCDVFEDTNLIVSGQSSADNDLSSKLGNVFVISKNILYSADLISEKASKYYDLESLFPDKNVPKTIGMWYRDLYNTIYICFENGEIYSLIIDNNGVQHCSISHDLECKVVDIQWSPDEELAAVVCDSDSLILLNSEFFSLAEIDLNDSCRGENELISVGWGKKETQFHGSEGKNAAKSKPTSVDPSFIEDNHSVNLTWRGDSNMFAASYWCSEKNMRKVKIFNMDGVLLSTSEDISGLNEPICWRPSGNLIALPQQLPNKKVVSFLEKNGLKHGDFTLPADTKVKHISWNEGSNILCTICENQQNHAEEVMLWVTGNYHWYIKQKFKFVSLTRNVWWDKERPNRIYALCEGGILQILEWTSLVSTSYHSQSEDKSYVSVIDNNSILLTSFKEAVIPPPMSSYKLNCSDAVNHVMFAPLDGDQPHMLCAILFNGDVAFFKDPLSSPTILSDLVQKHNISEEMISLSHWEWVSPDILVFCSSVKRETHIHQLSISQDGLELRNVTKFQGNIITCNRRAEKLVIQTTDGKLFSYNTKSLVVTETLSLIEPCYDIKVHSSGLFCLSELSRLYLNNVPINFPSITCKVTSFILKDPYLLVTTSSHKLVILQCSDSENVEISERKLERGSRLVTTFDNSVVLQAPRGNLETIQPRALTILTLGTLIDSKQFKTALSLMRKQRLDLNLIIDHNQKLFLDEVNNFVNQIDPQWITLLVTELSGEDVTANLYKQYYKKKDTSFLNGSKVKSVCEALLSVMSTEDLRKKYIFPILSALVKIGEMSKAIQLASNEVAMQHLMFIVDSNKLYMEALGVYDLNAALKIAGKSQKDPKEYIPYLNSLKSMEPNYMRFVIDKKLKRYESALMHISKCCDECEEECLKFIEDNSLYPSALKIFKNDLKRSSVIASKYAAYLFKERHYEESGIMYLRSDDKEKALQSFTRAGNWRQCMIIVMDSNFSNEEQQKHAENVCNMLISAHKYSEAAILSSEWLLDHDKAVEMYTQARCWKEAIYTAKKFGKSSLIDTIIKDALIETANILSEDINTQSDKTKKYVERLKTVRIEKENRTAYIFDDMSDTASETSSTSSVRTKSFQSRSSKNTKKMSRKMWSLKEGNPREEEALVATLSSIISSTEKYVGEVHSACSSLLVFQEDELAGKLQSALDEWLSIIDKSKNIIWPKEAGTNEASVLDEKFKYPPEVSIKQEWKFNLLKS</sequence>
<feature type="domain" description="ELP1 alpha-solenoid" evidence="10">
    <location>
        <begin position="661"/>
        <end position="845"/>
    </location>
</feature>